<dbReference type="PROSITE" id="PS50157">
    <property type="entry name" value="ZINC_FINGER_C2H2_2"/>
    <property type="match status" value="4"/>
</dbReference>
<keyword evidence="2" id="KW-0677">Repeat</keyword>
<dbReference type="InterPro" id="IPR013087">
    <property type="entry name" value="Znf_C2H2_type"/>
</dbReference>
<dbReference type="SUPFAM" id="SSF57667">
    <property type="entry name" value="beta-beta-alpha zinc fingers"/>
    <property type="match status" value="2"/>
</dbReference>
<feature type="compositionally biased region" description="Polar residues" evidence="6">
    <location>
        <begin position="91"/>
        <end position="124"/>
    </location>
</feature>
<keyword evidence="9" id="KW-1185">Reference proteome</keyword>
<evidence type="ECO:0000256" key="1">
    <source>
        <dbReference type="ARBA" id="ARBA00022723"/>
    </source>
</evidence>
<evidence type="ECO:0000256" key="2">
    <source>
        <dbReference type="ARBA" id="ARBA00022737"/>
    </source>
</evidence>
<dbReference type="InterPro" id="IPR036236">
    <property type="entry name" value="Znf_C2H2_sf"/>
</dbReference>
<keyword evidence="4" id="KW-0862">Zinc</keyword>
<proteinExistence type="predicted"/>
<keyword evidence="3 5" id="KW-0863">Zinc-finger</keyword>
<feature type="region of interest" description="Disordered" evidence="6">
    <location>
        <begin position="64"/>
        <end position="137"/>
    </location>
</feature>
<dbReference type="EMBL" id="JBFCZG010000002">
    <property type="protein sequence ID" value="KAL3425672.1"/>
    <property type="molecule type" value="Genomic_DNA"/>
</dbReference>
<feature type="domain" description="C2H2-type" evidence="7">
    <location>
        <begin position="282"/>
        <end position="309"/>
    </location>
</feature>
<evidence type="ECO:0000259" key="7">
    <source>
        <dbReference type="PROSITE" id="PS50157"/>
    </source>
</evidence>
<feature type="domain" description="C2H2-type" evidence="7">
    <location>
        <begin position="222"/>
        <end position="251"/>
    </location>
</feature>
<dbReference type="PROSITE" id="PS00028">
    <property type="entry name" value="ZINC_FINGER_C2H2_1"/>
    <property type="match status" value="4"/>
</dbReference>
<reference evidence="8 9" key="1">
    <citation type="submission" date="2024-06" db="EMBL/GenBank/DDBJ databases">
        <title>Complete genome of Phlyctema vagabunda strain 19-DSS-EL-015.</title>
        <authorList>
            <person name="Fiorenzani C."/>
        </authorList>
    </citation>
    <scope>NUCLEOTIDE SEQUENCE [LARGE SCALE GENOMIC DNA]</scope>
    <source>
        <strain evidence="8 9">19-DSS-EL-015</strain>
    </source>
</reference>
<evidence type="ECO:0000256" key="5">
    <source>
        <dbReference type="PROSITE-ProRule" id="PRU00042"/>
    </source>
</evidence>
<evidence type="ECO:0000256" key="3">
    <source>
        <dbReference type="ARBA" id="ARBA00022771"/>
    </source>
</evidence>
<evidence type="ECO:0000256" key="6">
    <source>
        <dbReference type="SAM" id="MobiDB-lite"/>
    </source>
</evidence>
<dbReference type="Proteomes" id="UP001629113">
    <property type="component" value="Unassembled WGS sequence"/>
</dbReference>
<dbReference type="Pfam" id="PF00096">
    <property type="entry name" value="zf-C2H2"/>
    <property type="match status" value="4"/>
</dbReference>
<gene>
    <name evidence="8" type="ORF">PVAG01_02463</name>
</gene>
<feature type="compositionally biased region" description="Polar residues" evidence="6">
    <location>
        <begin position="12"/>
        <end position="22"/>
    </location>
</feature>
<evidence type="ECO:0000313" key="8">
    <source>
        <dbReference type="EMBL" id="KAL3425672.1"/>
    </source>
</evidence>
<feature type="compositionally biased region" description="Polar residues" evidence="6">
    <location>
        <begin position="64"/>
        <end position="73"/>
    </location>
</feature>
<dbReference type="InterPro" id="IPR050329">
    <property type="entry name" value="GLI_C2H2-zinc-finger"/>
</dbReference>
<keyword evidence="1" id="KW-0479">Metal-binding</keyword>
<accession>A0ABR4PQP7</accession>
<evidence type="ECO:0000313" key="9">
    <source>
        <dbReference type="Proteomes" id="UP001629113"/>
    </source>
</evidence>
<comment type="caution">
    <text evidence="8">The sequence shown here is derived from an EMBL/GenBank/DDBJ whole genome shotgun (WGS) entry which is preliminary data.</text>
</comment>
<feature type="domain" description="C2H2-type" evidence="7">
    <location>
        <begin position="252"/>
        <end position="281"/>
    </location>
</feature>
<dbReference type="SMART" id="SM00355">
    <property type="entry name" value="ZnF_C2H2"/>
    <property type="match status" value="4"/>
</dbReference>
<organism evidence="8 9">
    <name type="scientific">Phlyctema vagabunda</name>
    <dbReference type="NCBI Taxonomy" id="108571"/>
    <lineage>
        <taxon>Eukaryota</taxon>
        <taxon>Fungi</taxon>
        <taxon>Dikarya</taxon>
        <taxon>Ascomycota</taxon>
        <taxon>Pezizomycotina</taxon>
        <taxon>Leotiomycetes</taxon>
        <taxon>Helotiales</taxon>
        <taxon>Dermateaceae</taxon>
        <taxon>Phlyctema</taxon>
    </lineage>
</organism>
<sequence>MAPQYVPVSHPYTGSTSNSLVAPSQQPQQLQPQNNPFSFPSYPGGNSNVVVPVFGNNYVRQQPQPTSIVQQTGYAPRTPQPMYADNRYNHHSQSPPLKYEPSSTNPNNSYQPPTTNTSAYQGDNSNKHGIPANPASAIGEDFGTEVDTLMKAIQAKEQSLKPQPSFEKTRPVVGIARPSYSGNVPPSYDTYTSTQERNYSFTQKTFPSHSENSEKGTKKKKYECHIGKCTKSFSQKTHLEIHERAHTGVKPYRCTHAGCDRTFSQHGNLRTHLRRHTGEKPYSCEICQRTFAQKGNVRAHKVVHSQSKPFICHLDNCRKEFTQRGNLKSHQNKFHIGTIRALTAKFASYQYADNVSQADRDLWAYFAELYKNSNKGIKGRGKDRKVHSITENINSSHLPNAPSHGGFNSAVHGRSESIIARSGGPRYEMYSSYDADDARSHSESCSYGSNSSCYDDVASDSFEEVGKTDAAYDRRMY</sequence>
<dbReference type="Gene3D" id="3.30.160.60">
    <property type="entry name" value="Classic Zinc Finger"/>
    <property type="match status" value="4"/>
</dbReference>
<feature type="compositionally biased region" description="Low complexity" evidence="6">
    <location>
        <begin position="23"/>
        <end position="40"/>
    </location>
</feature>
<feature type="region of interest" description="Disordered" evidence="6">
    <location>
        <begin position="1"/>
        <end position="43"/>
    </location>
</feature>
<evidence type="ECO:0000256" key="4">
    <source>
        <dbReference type="ARBA" id="ARBA00022833"/>
    </source>
</evidence>
<protein>
    <recommendedName>
        <fullName evidence="7">C2H2-type domain-containing protein</fullName>
    </recommendedName>
</protein>
<dbReference type="PANTHER" id="PTHR19818">
    <property type="entry name" value="ZINC FINGER PROTEIN ZIC AND GLI"/>
    <property type="match status" value="1"/>
</dbReference>
<dbReference type="PANTHER" id="PTHR19818:SF139">
    <property type="entry name" value="PAIR-RULE PROTEIN ODD-PAIRED"/>
    <property type="match status" value="1"/>
</dbReference>
<feature type="domain" description="C2H2-type" evidence="7">
    <location>
        <begin position="310"/>
        <end position="340"/>
    </location>
</feature>
<name>A0ABR4PQP7_9HELO</name>